<feature type="compositionally biased region" description="Polar residues" evidence="1">
    <location>
        <begin position="225"/>
        <end position="234"/>
    </location>
</feature>
<name>A0AAW2S1Y7_9LAMI</name>
<proteinExistence type="predicted"/>
<protein>
    <submittedName>
        <fullName evidence="2">Uncharacterized protein</fullName>
    </submittedName>
</protein>
<feature type="region of interest" description="Disordered" evidence="1">
    <location>
        <begin position="156"/>
        <end position="234"/>
    </location>
</feature>
<reference evidence="2" key="2">
    <citation type="journal article" date="2024" name="Plant">
        <title>Genomic evolution and insights into agronomic trait innovations of Sesamum species.</title>
        <authorList>
            <person name="Miao H."/>
            <person name="Wang L."/>
            <person name="Qu L."/>
            <person name="Liu H."/>
            <person name="Sun Y."/>
            <person name="Le M."/>
            <person name="Wang Q."/>
            <person name="Wei S."/>
            <person name="Zheng Y."/>
            <person name="Lin W."/>
            <person name="Duan Y."/>
            <person name="Cao H."/>
            <person name="Xiong S."/>
            <person name="Wang X."/>
            <person name="Wei L."/>
            <person name="Li C."/>
            <person name="Ma Q."/>
            <person name="Ju M."/>
            <person name="Zhao R."/>
            <person name="Li G."/>
            <person name="Mu C."/>
            <person name="Tian Q."/>
            <person name="Mei H."/>
            <person name="Zhang T."/>
            <person name="Gao T."/>
            <person name="Zhang H."/>
        </authorList>
    </citation>
    <scope>NUCLEOTIDE SEQUENCE</scope>
    <source>
        <strain evidence="2">KEN1</strain>
    </source>
</reference>
<evidence type="ECO:0000256" key="1">
    <source>
        <dbReference type="SAM" id="MobiDB-lite"/>
    </source>
</evidence>
<organism evidence="2">
    <name type="scientific">Sesamum latifolium</name>
    <dbReference type="NCBI Taxonomy" id="2727402"/>
    <lineage>
        <taxon>Eukaryota</taxon>
        <taxon>Viridiplantae</taxon>
        <taxon>Streptophyta</taxon>
        <taxon>Embryophyta</taxon>
        <taxon>Tracheophyta</taxon>
        <taxon>Spermatophyta</taxon>
        <taxon>Magnoliopsida</taxon>
        <taxon>eudicotyledons</taxon>
        <taxon>Gunneridae</taxon>
        <taxon>Pentapetalae</taxon>
        <taxon>asterids</taxon>
        <taxon>lamiids</taxon>
        <taxon>Lamiales</taxon>
        <taxon>Pedaliaceae</taxon>
        <taxon>Sesamum</taxon>
    </lineage>
</organism>
<gene>
    <name evidence="2" type="ORF">Slati_4598100</name>
</gene>
<comment type="caution">
    <text evidence="2">The sequence shown here is derived from an EMBL/GenBank/DDBJ whole genome shotgun (WGS) entry which is preliminary data.</text>
</comment>
<sequence>MNLPLLPLTEVENYPRPEEEEHHRQEEMNNRISHPEGFRTTLSNRAVAWFNQLPLDYFQPGAIDTSLSTPFLHEQESPKTIAFLFTIRQKENESLRDMQRFVEMVHEVPISIMSYSPASSNKICYPKGLKESIAGKPPGSMEDLLMRSQKYIWIEQSNASDPSHSVKRKGREEEKEPKKKEERKHLPPAGFMLYTPLNAPGGDFSRGRTTRVNQSMAKEDERQPTPDTTENATT</sequence>
<feature type="region of interest" description="Disordered" evidence="1">
    <location>
        <begin position="1"/>
        <end position="29"/>
    </location>
</feature>
<feature type="compositionally biased region" description="Basic and acidic residues" evidence="1">
    <location>
        <begin position="13"/>
        <end position="29"/>
    </location>
</feature>
<accession>A0AAW2S1Y7</accession>
<dbReference type="EMBL" id="JACGWN010000127">
    <property type="protein sequence ID" value="KAL0386511.1"/>
    <property type="molecule type" value="Genomic_DNA"/>
</dbReference>
<feature type="compositionally biased region" description="Basic and acidic residues" evidence="1">
    <location>
        <begin position="170"/>
        <end position="185"/>
    </location>
</feature>
<dbReference type="AlphaFoldDB" id="A0AAW2S1Y7"/>
<evidence type="ECO:0000313" key="2">
    <source>
        <dbReference type="EMBL" id="KAL0386511.1"/>
    </source>
</evidence>
<reference evidence="2" key="1">
    <citation type="submission" date="2020-06" db="EMBL/GenBank/DDBJ databases">
        <authorList>
            <person name="Li T."/>
            <person name="Hu X."/>
            <person name="Zhang T."/>
            <person name="Song X."/>
            <person name="Zhang H."/>
            <person name="Dai N."/>
            <person name="Sheng W."/>
            <person name="Hou X."/>
            <person name="Wei L."/>
        </authorList>
    </citation>
    <scope>NUCLEOTIDE SEQUENCE</scope>
    <source>
        <strain evidence="2">KEN1</strain>
        <tissue evidence="2">Leaf</tissue>
    </source>
</reference>